<dbReference type="SUPFAM" id="SSF50978">
    <property type="entry name" value="WD40 repeat-like"/>
    <property type="match status" value="2"/>
</dbReference>
<dbReference type="InterPro" id="IPR036322">
    <property type="entry name" value="WD40_repeat_dom_sf"/>
</dbReference>
<dbReference type="PANTHER" id="PTHR14344">
    <property type="entry name" value="WD REPEAT PROTEIN"/>
    <property type="match status" value="1"/>
</dbReference>
<dbReference type="PROSITE" id="PS50082">
    <property type="entry name" value="WD_REPEATS_2"/>
    <property type="match status" value="2"/>
</dbReference>
<sequence>MELSISAIMAQKLQYNSVLNPITALAFQDAGETTYLLVAEDTWLGVYDLATSRPLGQLKIFYSQPIHGIHVSDSESSPANEESGVLIWGGQSVTVLPLSSLHALAQGATPSPPIELKAPDWIYDGILFPAGTSKGALITAHNEILPFLVSDDGHGLTFGSLTSPSRPILYSANLCRLDSNTILVAGGTVFGEIIVWKYYFDSSQPSQWEVLYVFTGHEGSIFGVSISGEIEIAPGVTIRLLASCSDDRTIRIWDVTDRQVSAPEGQEIDSKALAEARETGFGDNSEAKEENKNDSSRCLAVSMGHLSRIWHVKFGRSNQVINGPIEIFSFGEDTTRQRWELTLDLEKWKGRLTSDSESIATLQNCSTSSCHNGKNIWSAAVSVKGGQEPLIATGGADGKVVISGSRTGDTTQKYAHLDLTISLEDVLEQLQSSHKLSTMTVEEPMTKKGVKYAFQKYSFLSDDTLMATATSGRLFLANIANSVNWDEVHVSETVTADLRSYMVMKAPVKNSVILGGATGKVYLYRKGHGVSELAHFSGKISDIILLQDYQTEEERSWSVIITVLSLDHAVILNFDPSSGKSTTDPRKIVLTDHCIITASAFAGSSLIVGSRTGALTVHNTTSDSSDFIPLTSRRDPKGKDAITAISILPGSTNSFLAACRDGKYRIYTLSSSDKDPSLHLQHEISPPLGMIEGAWFSPINATETQLILHGFRGKHFVVWNESTRTVLASIECGGAHRPYACISPSTDPNQLRLVFTKASQMRLYSQPAPFLHTLKEGGHGREIRAIAASPSGQYVVTAAEDTNIRIWQSSPNQPLKCLAIIEKHSAGIQSMKWFNENYLITSAGSEELYIWRIARLNSSYDGLAVVCEAVWTDGTKDGDLRIVDFDLRHSSFDDTILIALVLSNSEMRTYTYSPAGQEFIFLSKGLYTGACPTQVRYISGTEHILTGYTDGHLALWHESTQNPSELKLSHPPIKIHQSSIKTLDLVADNNKWVIATGGDDNALGFVDLVYDSTGQGFSVEGRYRVKSAHAAAVTGLCAVSTSEKGVIVVVSVSNDQRVKLWRGEGGRGGFKVKLLDNKYSSVADAGDVEVITSEGSGGRRVIVGGVGMEVWDLE</sequence>
<reference evidence="8" key="1">
    <citation type="journal article" date="2023" name="Mol. Phylogenet. Evol.">
        <title>Genome-scale phylogeny and comparative genomics of the fungal order Sordariales.</title>
        <authorList>
            <person name="Hensen N."/>
            <person name="Bonometti L."/>
            <person name="Westerberg I."/>
            <person name="Brannstrom I.O."/>
            <person name="Guillou S."/>
            <person name="Cros-Aarteil S."/>
            <person name="Calhoun S."/>
            <person name="Haridas S."/>
            <person name="Kuo A."/>
            <person name="Mondo S."/>
            <person name="Pangilinan J."/>
            <person name="Riley R."/>
            <person name="LaButti K."/>
            <person name="Andreopoulos B."/>
            <person name="Lipzen A."/>
            <person name="Chen C."/>
            <person name="Yan M."/>
            <person name="Daum C."/>
            <person name="Ng V."/>
            <person name="Clum A."/>
            <person name="Steindorff A."/>
            <person name="Ohm R.A."/>
            <person name="Martin F."/>
            <person name="Silar P."/>
            <person name="Natvig D.O."/>
            <person name="Lalanne C."/>
            <person name="Gautier V."/>
            <person name="Ament-Velasquez S.L."/>
            <person name="Kruys A."/>
            <person name="Hutchinson M.I."/>
            <person name="Powell A.J."/>
            <person name="Barry K."/>
            <person name="Miller A.N."/>
            <person name="Grigoriev I.V."/>
            <person name="Debuchy R."/>
            <person name="Gladieux P."/>
            <person name="Hiltunen Thoren M."/>
            <person name="Johannesson H."/>
        </authorList>
    </citation>
    <scope>NUCLEOTIDE SEQUENCE</scope>
    <source>
        <strain evidence="8">CBS 990.96</strain>
    </source>
</reference>
<dbReference type="SUPFAM" id="SSF50998">
    <property type="entry name" value="Quinoprotein alcohol dehydrogenase-like"/>
    <property type="match status" value="1"/>
</dbReference>
<evidence type="ECO:0000256" key="1">
    <source>
        <dbReference type="ARBA" id="ARBA00004496"/>
    </source>
</evidence>
<dbReference type="Proteomes" id="UP001301958">
    <property type="component" value="Unassembled WGS sequence"/>
</dbReference>
<evidence type="ECO:0000256" key="4">
    <source>
        <dbReference type="ARBA" id="ARBA00022694"/>
    </source>
</evidence>
<dbReference type="InterPro" id="IPR015943">
    <property type="entry name" value="WD40/YVTN_repeat-like_dom_sf"/>
</dbReference>
<evidence type="ECO:0000313" key="8">
    <source>
        <dbReference type="EMBL" id="KAK4229028.1"/>
    </source>
</evidence>
<dbReference type="Gene3D" id="2.130.10.10">
    <property type="entry name" value="YVTN repeat-like/Quinoprotein amine dehydrogenase"/>
    <property type="match status" value="3"/>
</dbReference>
<comment type="subcellular location">
    <subcellularLocation>
        <location evidence="1">Cytoplasm</location>
    </subcellularLocation>
</comment>
<dbReference type="EMBL" id="MU865312">
    <property type="protein sequence ID" value="KAK4229028.1"/>
    <property type="molecule type" value="Genomic_DNA"/>
</dbReference>
<feature type="repeat" description="WD" evidence="7">
    <location>
        <begin position="776"/>
        <end position="808"/>
    </location>
</feature>
<evidence type="ECO:0000313" key="9">
    <source>
        <dbReference type="Proteomes" id="UP001301958"/>
    </source>
</evidence>
<dbReference type="InterPro" id="IPR019775">
    <property type="entry name" value="WD40_repeat_CS"/>
</dbReference>
<dbReference type="AlphaFoldDB" id="A0AAN7BU23"/>
<keyword evidence="5" id="KW-0677">Repeat</keyword>
<dbReference type="Pfam" id="PF00400">
    <property type="entry name" value="WD40"/>
    <property type="match status" value="2"/>
</dbReference>
<proteinExistence type="inferred from homology"/>
<reference evidence="8" key="2">
    <citation type="submission" date="2023-05" db="EMBL/GenBank/DDBJ databases">
        <authorList>
            <consortium name="Lawrence Berkeley National Laboratory"/>
            <person name="Steindorff A."/>
            <person name="Hensen N."/>
            <person name="Bonometti L."/>
            <person name="Westerberg I."/>
            <person name="Brannstrom I.O."/>
            <person name="Guillou S."/>
            <person name="Cros-Aarteil S."/>
            <person name="Calhoun S."/>
            <person name="Haridas S."/>
            <person name="Kuo A."/>
            <person name="Mondo S."/>
            <person name="Pangilinan J."/>
            <person name="Riley R."/>
            <person name="Labutti K."/>
            <person name="Andreopoulos B."/>
            <person name="Lipzen A."/>
            <person name="Chen C."/>
            <person name="Yanf M."/>
            <person name="Daum C."/>
            <person name="Ng V."/>
            <person name="Clum A."/>
            <person name="Ohm R."/>
            <person name="Martin F."/>
            <person name="Silar P."/>
            <person name="Natvig D."/>
            <person name="Lalanne C."/>
            <person name="Gautier V."/>
            <person name="Ament-Velasquez S.L."/>
            <person name="Kruys A."/>
            <person name="Hutchinson M.I."/>
            <person name="Powell A.J."/>
            <person name="Barry K."/>
            <person name="Miller A.N."/>
            <person name="Grigoriev I.V."/>
            <person name="Debuchy R."/>
            <person name="Gladieux P."/>
            <person name="Thoren M.H."/>
            <person name="Johannesson H."/>
        </authorList>
    </citation>
    <scope>NUCLEOTIDE SEQUENCE</scope>
    <source>
        <strain evidence="8">CBS 990.96</strain>
    </source>
</reference>
<organism evidence="8 9">
    <name type="scientific">Podospora fimiseda</name>
    <dbReference type="NCBI Taxonomy" id="252190"/>
    <lineage>
        <taxon>Eukaryota</taxon>
        <taxon>Fungi</taxon>
        <taxon>Dikarya</taxon>
        <taxon>Ascomycota</taxon>
        <taxon>Pezizomycotina</taxon>
        <taxon>Sordariomycetes</taxon>
        <taxon>Sordariomycetidae</taxon>
        <taxon>Sordariales</taxon>
        <taxon>Podosporaceae</taxon>
        <taxon>Podospora</taxon>
    </lineage>
</organism>
<dbReference type="PANTHER" id="PTHR14344:SF3">
    <property type="entry name" value="WD REPEAT-CONTAINING PROTEIN 6"/>
    <property type="match status" value="1"/>
</dbReference>
<accession>A0AAN7BU23</accession>
<gene>
    <name evidence="8" type="ORF">QBC38DRAFT_127953</name>
</gene>
<keyword evidence="2" id="KW-0963">Cytoplasm</keyword>
<dbReference type="GO" id="GO:0005737">
    <property type="term" value="C:cytoplasm"/>
    <property type="evidence" value="ECO:0007669"/>
    <property type="project" value="UniProtKB-SubCell"/>
</dbReference>
<dbReference type="PROSITE" id="PS00678">
    <property type="entry name" value="WD_REPEATS_1"/>
    <property type="match status" value="1"/>
</dbReference>
<comment type="caution">
    <text evidence="8">The sequence shown here is derived from an EMBL/GenBank/DDBJ whole genome shotgun (WGS) entry which is preliminary data.</text>
</comment>
<keyword evidence="9" id="KW-1185">Reference proteome</keyword>
<dbReference type="PROSITE" id="PS50294">
    <property type="entry name" value="WD_REPEATS_REGION"/>
    <property type="match status" value="1"/>
</dbReference>
<evidence type="ECO:0000256" key="7">
    <source>
        <dbReference type="PROSITE-ProRule" id="PRU00221"/>
    </source>
</evidence>
<keyword evidence="4" id="KW-0819">tRNA processing</keyword>
<feature type="repeat" description="WD" evidence="7">
    <location>
        <begin position="214"/>
        <end position="263"/>
    </location>
</feature>
<evidence type="ECO:0000256" key="3">
    <source>
        <dbReference type="ARBA" id="ARBA00022574"/>
    </source>
</evidence>
<evidence type="ECO:0000256" key="2">
    <source>
        <dbReference type="ARBA" id="ARBA00022490"/>
    </source>
</evidence>
<comment type="similarity">
    <text evidence="6">Belongs to the WD repeat WDR6 family.</text>
</comment>
<evidence type="ECO:0000256" key="5">
    <source>
        <dbReference type="ARBA" id="ARBA00022737"/>
    </source>
</evidence>
<name>A0AAN7BU23_9PEZI</name>
<dbReference type="GO" id="GO:0030488">
    <property type="term" value="P:tRNA methylation"/>
    <property type="evidence" value="ECO:0007669"/>
    <property type="project" value="TreeGrafter"/>
</dbReference>
<dbReference type="InterPro" id="IPR051973">
    <property type="entry name" value="tRNA_Anticodon_Mtase-Reg"/>
</dbReference>
<dbReference type="SMART" id="SM00320">
    <property type="entry name" value="WD40"/>
    <property type="match status" value="8"/>
</dbReference>
<evidence type="ECO:0000256" key="6">
    <source>
        <dbReference type="ARBA" id="ARBA00038255"/>
    </source>
</evidence>
<protein>
    <submittedName>
        <fullName evidence="8">Cytosolic iron-sulfur protein assembly protein 1</fullName>
    </submittedName>
</protein>
<keyword evidence="3 7" id="KW-0853">WD repeat</keyword>
<dbReference type="InterPro" id="IPR011047">
    <property type="entry name" value="Quinoprotein_ADH-like_sf"/>
</dbReference>
<dbReference type="InterPro" id="IPR001680">
    <property type="entry name" value="WD40_rpt"/>
</dbReference>